<comment type="caution">
    <text evidence="2">The sequence shown here is derived from an EMBL/GenBank/DDBJ whole genome shotgun (WGS) entry which is preliminary data.</text>
</comment>
<dbReference type="InterPro" id="IPR017438">
    <property type="entry name" value="ATP-NAD_kinase_N"/>
</dbReference>
<sequence>MAELQLQSQPPVDAAAPVKLIVGGMTLFLDADGLKILEGRDSHDRRKSRFCGIQILPGTFSTTIPYYNILWASADSEKLVIEWAEEKSEGKLRHATLNYAPIRDSAAETETFVASLRDRAYGQVPRNRRAMVLINPHAGPGGAARIWENDVRPIFEAARMTLDTSTPMMLW</sequence>
<dbReference type="Gene3D" id="3.40.50.10330">
    <property type="entry name" value="Probable inorganic polyphosphate/atp-NAD kinase, domain 1"/>
    <property type="match status" value="1"/>
</dbReference>
<evidence type="ECO:0000259" key="1">
    <source>
        <dbReference type="PROSITE" id="PS50146"/>
    </source>
</evidence>
<dbReference type="PROSITE" id="PS50146">
    <property type="entry name" value="DAGK"/>
    <property type="match status" value="1"/>
</dbReference>
<keyword evidence="3" id="KW-1185">Reference proteome</keyword>
<feature type="domain" description="DAGKc" evidence="1">
    <location>
        <begin position="125"/>
        <end position="171"/>
    </location>
</feature>
<evidence type="ECO:0000313" key="3">
    <source>
        <dbReference type="Proteomes" id="UP001148614"/>
    </source>
</evidence>
<dbReference type="GO" id="GO:0016301">
    <property type="term" value="F:kinase activity"/>
    <property type="evidence" value="ECO:0007669"/>
    <property type="project" value="InterPro"/>
</dbReference>
<name>A0A9W8N4M6_9PEZI</name>
<organism evidence="2 3">
    <name type="scientific">Xylaria arbuscula</name>
    <dbReference type="NCBI Taxonomy" id="114810"/>
    <lineage>
        <taxon>Eukaryota</taxon>
        <taxon>Fungi</taxon>
        <taxon>Dikarya</taxon>
        <taxon>Ascomycota</taxon>
        <taxon>Pezizomycotina</taxon>
        <taxon>Sordariomycetes</taxon>
        <taxon>Xylariomycetidae</taxon>
        <taxon>Xylariales</taxon>
        <taxon>Xylariaceae</taxon>
        <taxon>Xylaria</taxon>
    </lineage>
</organism>
<evidence type="ECO:0000313" key="2">
    <source>
        <dbReference type="EMBL" id="KAJ3554793.1"/>
    </source>
</evidence>
<protein>
    <recommendedName>
        <fullName evidence="1">DAGKc domain-containing protein</fullName>
    </recommendedName>
</protein>
<dbReference type="InterPro" id="IPR001206">
    <property type="entry name" value="Diacylglycerol_kinase_cat_dom"/>
</dbReference>
<dbReference type="AlphaFoldDB" id="A0A9W8N4M6"/>
<dbReference type="InterPro" id="IPR055916">
    <property type="entry name" value="DUF7493"/>
</dbReference>
<dbReference type="Proteomes" id="UP001148614">
    <property type="component" value="Unassembled WGS sequence"/>
</dbReference>
<reference evidence="2" key="1">
    <citation type="submission" date="2022-07" db="EMBL/GenBank/DDBJ databases">
        <title>Genome Sequence of Xylaria arbuscula.</title>
        <authorList>
            <person name="Buettner E."/>
        </authorList>
    </citation>
    <scope>NUCLEOTIDE SEQUENCE</scope>
    <source>
        <strain evidence="2">VT107</strain>
    </source>
</reference>
<accession>A0A9W8N4M6</accession>
<dbReference type="Pfam" id="PF24321">
    <property type="entry name" value="DUF7493"/>
    <property type="match status" value="1"/>
</dbReference>
<dbReference type="EMBL" id="JANPWZ010003002">
    <property type="protein sequence ID" value="KAJ3554793.1"/>
    <property type="molecule type" value="Genomic_DNA"/>
</dbReference>
<proteinExistence type="predicted"/>
<gene>
    <name evidence="2" type="ORF">NPX13_g10515</name>
</gene>